<dbReference type="EMBL" id="KQ982691">
    <property type="protein sequence ID" value="KYQ52062.1"/>
    <property type="molecule type" value="Genomic_DNA"/>
</dbReference>
<protein>
    <submittedName>
        <fullName evidence="1">Uncharacterized protein</fullName>
    </submittedName>
</protein>
<keyword evidence="2" id="KW-1185">Reference proteome</keyword>
<sequence length="83" mass="9487">MMTERFRNNTTSCKVRREVTHSDGGTWRNNLASLCGVFVCTTVLRIVRNVRTSRSKLNQVIVDVESLRFVVKATKAQRAHQAH</sequence>
<accession>A0A151WVY5</accession>
<reference evidence="1 2" key="1">
    <citation type="submission" date="2015-09" db="EMBL/GenBank/DDBJ databases">
        <title>Trachymyrmex zeteki WGS genome.</title>
        <authorList>
            <person name="Nygaard S."/>
            <person name="Hu H."/>
            <person name="Boomsma J."/>
            <person name="Zhang G."/>
        </authorList>
    </citation>
    <scope>NUCLEOTIDE SEQUENCE [LARGE SCALE GENOMIC DNA]</scope>
    <source>
        <strain evidence="1">Tzet28-1</strain>
        <tissue evidence="1">Whole body</tissue>
    </source>
</reference>
<name>A0A151WVY5_9HYME</name>
<dbReference type="AlphaFoldDB" id="A0A151WVY5"/>
<evidence type="ECO:0000313" key="1">
    <source>
        <dbReference type="EMBL" id="KYQ52062.1"/>
    </source>
</evidence>
<dbReference type="Proteomes" id="UP000075809">
    <property type="component" value="Unassembled WGS sequence"/>
</dbReference>
<evidence type="ECO:0000313" key="2">
    <source>
        <dbReference type="Proteomes" id="UP000075809"/>
    </source>
</evidence>
<gene>
    <name evidence="1" type="ORF">ALC60_08676</name>
</gene>
<proteinExistence type="predicted"/>
<organism evidence="1 2">
    <name type="scientific">Mycetomoellerius zeteki</name>
    <dbReference type="NCBI Taxonomy" id="64791"/>
    <lineage>
        <taxon>Eukaryota</taxon>
        <taxon>Metazoa</taxon>
        <taxon>Ecdysozoa</taxon>
        <taxon>Arthropoda</taxon>
        <taxon>Hexapoda</taxon>
        <taxon>Insecta</taxon>
        <taxon>Pterygota</taxon>
        <taxon>Neoptera</taxon>
        <taxon>Endopterygota</taxon>
        <taxon>Hymenoptera</taxon>
        <taxon>Apocrita</taxon>
        <taxon>Aculeata</taxon>
        <taxon>Formicoidea</taxon>
        <taxon>Formicidae</taxon>
        <taxon>Myrmicinae</taxon>
        <taxon>Mycetomoellerius</taxon>
    </lineage>
</organism>